<dbReference type="CDD" id="cd01671">
    <property type="entry name" value="CARD"/>
    <property type="match status" value="1"/>
</dbReference>
<reference evidence="4" key="1">
    <citation type="submission" date="2025-08" db="UniProtKB">
        <authorList>
            <consortium name="RefSeq"/>
        </authorList>
    </citation>
    <scope>IDENTIFICATION</scope>
</reference>
<feature type="region of interest" description="Disordered" evidence="1">
    <location>
        <begin position="130"/>
        <end position="191"/>
    </location>
</feature>
<feature type="region of interest" description="Disordered" evidence="1">
    <location>
        <begin position="1"/>
        <end position="21"/>
    </location>
</feature>
<dbReference type="AlphaFoldDB" id="A0A9U8E8H1"/>
<dbReference type="PROSITE" id="PS50209">
    <property type="entry name" value="CARD"/>
    <property type="match status" value="1"/>
</dbReference>
<dbReference type="PANTHER" id="PTHR46575">
    <property type="entry name" value="AMYLOID PROTEIN-BINDING PROTEIN 2"/>
    <property type="match status" value="1"/>
</dbReference>
<evidence type="ECO:0000259" key="2">
    <source>
        <dbReference type="PROSITE" id="PS50209"/>
    </source>
</evidence>
<evidence type="ECO:0000313" key="4">
    <source>
        <dbReference type="RefSeq" id="XP_013077424.2"/>
    </source>
</evidence>
<dbReference type="GO" id="GO:0043161">
    <property type="term" value="P:proteasome-mediated ubiquitin-dependent protein catabolic process"/>
    <property type="evidence" value="ECO:0007669"/>
    <property type="project" value="TreeGrafter"/>
</dbReference>
<protein>
    <submittedName>
        <fullName evidence="4">Amyloid protein-binding protein 2-like</fullName>
    </submittedName>
</protein>
<dbReference type="Gene3D" id="1.10.533.10">
    <property type="entry name" value="Death Domain, Fas"/>
    <property type="match status" value="1"/>
</dbReference>
<evidence type="ECO:0000256" key="1">
    <source>
        <dbReference type="SAM" id="MobiDB-lite"/>
    </source>
</evidence>
<dbReference type="Gene3D" id="1.25.40.10">
    <property type="entry name" value="Tetratricopeptide repeat domain"/>
    <property type="match status" value="1"/>
</dbReference>
<dbReference type="InterPro" id="IPR011990">
    <property type="entry name" value="TPR-like_helical_dom_sf"/>
</dbReference>
<feature type="domain" description="CARD" evidence="2">
    <location>
        <begin position="23"/>
        <end position="101"/>
    </location>
</feature>
<feature type="compositionally biased region" description="Polar residues" evidence="1">
    <location>
        <begin position="130"/>
        <end position="160"/>
    </location>
</feature>
<dbReference type="GO" id="GO:0006886">
    <property type="term" value="P:intracellular protein transport"/>
    <property type="evidence" value="ECO:0007669"/>
    <property type="project" value="InterPro"/>
</dbReference>
<dbReference type="Proteomes" id="UP001165740">
    <property type="component" value="Chromosome 5"/>
</dbReference>
<dbReference type="GeneID" id="106063571"/>
<dbReference type="InterPro" id="IPR042476">
    <property type="entry name" value="APPBP2"/>
</dbReference>
<dbReference type="InterPro" id="IPR011029">
    <property type="entry name" value="DEATH-like_dom_sf"/>
</dbReference>
<proteinExistence type="predicted"/>
<dbReference type="OrthoDB" id="9996794at2759"/>
<dbReference type="KEGG" id="bgt:106063571"/>
<name>A0A9U8E8H1_BIOGL</name>
<accession>A0A9U8E8H1</accession>
<keyword evidence="3" id="KW-1185">Reference proteome</keyword>
<dbReference type="SUPFAM" id="SSF47986">
    <property type="entry name" value="DEATH domain"/>
    <property type="match status" value="1"/>
</dbReference>
<dbReference type="GO" id="GO:0031462">
    <property type="term" value="C:Cul2-RING ubiquitin ligase complex"/>
    <property type="evidence" value="ECO:0007669"/>
    <property type="project" value="TreeGrafter"/>
</dbReference>
<gene>
    <name evidence="4" type="primary">LOC106063571</name>
</gene>
<dbReference type="OMA" id="FCHFSNE"/>
<sequence length="832" mass="94582">MSSVEKTSLNASGQLPLGPSTGIDRQNVMRIKVNKVAIVQDLRVEHVTSPLLEKGVISEKDLQKIENGRTPQDRARILVDLLPTNSKNTDWYKHFRDSLQNPDASPETRKRYKHLVDFLDNTVIHRPTSQAGRFRYTNTQSTRSLPPIYSQTDQTSTTLQHYPPLPDIASKETSHEERTPNDPQNPEKKDVKVKVGHQNMTLVKGFFHQWLPTPDNFKSHLEIPQSHLDQLMSSSNPNDTQLIEMEKLALENLKKVELISALAQRKQLPLGFELCMCDAIQDILNSPDLFHLYMKYLPALEAEEISLVTNLQSSFVSVLQLLESSSTSDIVNQVTQLGLKLSHFLLTINKFSEAESTLVSIINFLKQSTNLDFWITRYQAYVKLMLTCNLSYQLDKAQGAYFDAVQMQYQIDMMSFSQKVIYEGSMHAETSHMLLEYGSIVSSLGWARKSLRETDPNDPASIVRSLCVAIDAYCAHWMVKRAELLAVYVVQYARKYFGERHPAYFDALLHFCHFNTEFKQDESGITASKELLEVAEKTYGCESIQLALAHREMSKALMFSQKIDEDDYYSHAIEAVRIARSLIGQGDPQLHLFLHTLATALQWKSLKCPKEIKDSTLHWAEAEAKQALAIVTSTFGEISLKSGQMLLLLGQIYSKMNNHPVIEEDLLDVSARLLTQAVDYLKLCQPPSSFYLLFGMANLATFYKILLKPDLAIPRFKYVVEHAESTGSYIHWVHKCYENLASLYNSIGENQEADLIQVKLSHWLKANPAKNEVIDFAVLQEDPIPFPSFITKADIWGTAIQKAMALPSEKAFVPLGHLDKREYIPLVVNYVW</sequence>
<dbReference type="PANTHER" id="PTHR46575:SF1">
    <property type="entry name" value="AMYLOID PROTEIN-BINDING PROTEIN 2"/>
    <property type="match status" value="1"/>
</dbReference>
<dbReference type="RefSeq" id="XP_013077424.2">
    <property type="nucleotide sequence ID" value="XM_013221970.2"/>
</dbReference>
<dbReference type="Pfam" id="PF00619">
    <property type="entry name" value="CARD"/>
    <property type="match status" value="1"/>
</dbReference>
<evidence type="ECO:0000313" key="3">
    <source>
        <dbReference type="Proteomes" id="UP001165740"/>
    </source>
</evidence>
<feature type="compositionally biased region" description="Polar residues" evidence="1">
    <location>
        <begin position="1"/>
        <end position="13"/>
    </location>
</feature>
<dbReference type="InterPro" id="IPR001315">
    <property type="entry name" value="CARD"/>
</dbReference>
<dbReference type="GO" id="GO:1990756">
    <property type="term" value="F:ubiquitin-like ligase-substrate adaptor activity"/>
    <property type="evidence" value="ECO:0007669"/>
    <property type="project" value="TreeGrafter"/>
</dbReference>
<dbReference type="GO" id="GO:0042981">
    <property type="term" value="P:regulation of apoptotic process"/>
    <property type="evidence" value="ECO:0007669"/>
    <property type="project" value="InterPro"/>
</dbReference>
<organism evidence="3 4">
    <name type="scientific">Biomphalaria glabrata</name>
    <name type="common">Bloodfluke planorb</name>
    <name type="synonym">Freshwater snail</name>
    <dbReference type="NCBI Taxonomy" id="6526"/>
    <lineage>
        <taxon>Eukaryota</taxon>
        <taxon>Metazoa</taxon>
        <taxon>Spiralia</taxon>
        <taxon>Lophotrochozoa</taxon>
        <taxon>Mollusca</taxon>
        <taxon>Gastropoda</taxon>
        <taxon>Heterobranchia</taxon>
        <taxon>Euthyneura</taxon>
        <taxon>Panpulmonata</taxon>
        <taxon>Hygrophila</taxon>
        <taxon>Lymnaeoidea</taxon>
        <taxon>Planorbidae</taxon>
        <taxon>Biomphalaria</taxon>
    </lineage>
</organism>
<feature type="compositionally biased region" description="Basic and acidic residues" evidence="1">
    <location>
        <begin position="169"/>
        <end position="191"/>
    </location>
</feature>